<dbReference type="Proteomes" id="UP001205506">
    <property type="component" value="Unassembled WGS sequence"/>
</dbReference>
<reference evidence="1" key="1">
    <citation type="submission" date="2022-07" db="EMBL/GenBank/DDBJ databases">
        <title>Prevotella copri.</title>
        <authorList>
            <person name="Yang C."/>
        </authorList>
    </citation>
    <scope>NUCLEOTIDE SEQUENCE</scope>
    <source>
        <strain evidence="1">HF1805</strain>
    </source>
</reference>
<dbReference type="EMBL" id="JANDWU010000012">
    <property type="protein sequence ID" value="MCP9549402.1"/>
    <property type="molecule type" value="Genomic_DNA"/>
</dbReference>
<sequence>MEQYESQQYRGCTINIGFDGDSDSPREWDNVATFVCKHPHYSLGDKQNVKGVVEDLFSDYVTDKAVIDFFVKNRNAEYIPGEEDDDSDHYYKFTEIYCKESHDRYIDADSSRTENEIAEDMVEELNLNEKLELIEASGEVVMLPISMYEHSGITLWLGSKDHHPDARWDCSSIGFAYIEKSTAEKEMPNRLLPEGSDFDWKEWSYKIMEGEMKDYDTYVRGEVMAFNIEDEDGYVFDSCGGYYDEEQLINDAKASIDGYLSEKEDAHNKNLAIVKDNISSINDKIFVYGQSCYRIVKDIFGQYCIERALSSHSVLDSFISIQLSDIPDELLENMVEYIKKVSKHGKNK</sequence>
<protein>
    <submittedName>
        <fullName evidence="1">Uncharacterized protein</fullName>
    </submittedName>
</protein>
<gene>
    <name evidence="1" type="ORF">NNC68_07940</name>
</gene>
<proteinExistence type="predicted"/>
<evidence type="ECO:0000313" key="2">
    <source>
        <dbReference type="Proteomes" id="UP001205506"/>
    </source>
</evidence>
<dbReference type="AlphaFoldDB" id="A0AAW5IAD6"/>
<comment type="caution">
    <text evidence="1">The sequence shown here is derived from an EMBL/GenBank/DDBJ whole genome shotgun (WGS) entry which is preliminary data.</text>
</comment>
<evidence type="ECO:0000313" key="1">
    <source>
        <dbReference type="EMBL" id="MCP9549402.1"/>
    </source>
</evidence>
<organism evidence="1 2">
    <name type="scientific">Segatella copri</name>
    <dbReference type="NCBI Taxonomy" id="165179"/>
    <lineage>
        <taxon>Bacteria</taxon>
        <taxon>Pseudomonadati</taxon>
        <taxon>Bacteroidota</taxon>
        <taxon>Bacteroidia</taxon>
        <taxon>Bacteroidales</taxon>
        <taxon>Prevotellaceae</taxon>
        <taxon>Segatella</taxon>
    </lineage>
</organism>
<name>A0AAW5IAD6_9BACT</name>
<dbReference type="RefSeq" id="WP_254970047.1">
    <property type="nucleotide sequence ID" value="NZ_JANDWU010000012.1"/>
</dbReference>
<accession>A0AAW5IAD6</accession>